<name>D0MIB2_RHOM4</name>
<accession>D0MIB2</accession>
<organism evidence="3 4">
    <name type="scientific">Rhodothermus marinus (strain ATCC 43812 / DSM 4252 / R-10)</name>
    <name type="common">Rhodothermus obamensis</name>
    <dbReference type="NCBI Taxonomy" id="518766"/>
    <lineage>
        <taxon>Bacteria</taxon>
        <taxon>Pseudomonadati</taxon>
        <taxon>Rhodothermota</taxon>
        <taxon>Rhodothermia</taxon>
        <taxon>Rhodothermales</taxon>
        <taxon>Rhodothermaceae</taxon>
        <taxon>Rhodothermus</taxon>
    </lineage>
</organism>
<dbReference type="EMBL" id="CP001807">
    <property type="protein sequence ID" value="ACY48220.1"/>
    <property type="molecule type" value="Genomic_DNA"/>
</dbReference>
<dbReference type="InterPro" id="IPR051043">
    <property type="entry name" value="Sulfatase_Mod_Factor_Kinase"/>
</dbReference>
<dbReference type="OrthoDB" id="9768004at2"/>
<dbReference type="Proteomes" id="UP000002221">
    <property type="component" value="Chromosome"/>
</dbReference>
<dbReference type="KEGG" id="rmr:Rmar_1330"/>
<sequence>MSQHAYTRRFKRCGATFLLLLGLALLPRVASAQTYEVEFTVVHDGAAVEGAKVVALHAETIERVDSAYTDASGKAVLVLGITNVVREDEPGVPEAGEMSVYPNPAAPGQARARIEASTSREADLVVYDVLGREVARTRAFLHVGINDVAVPGAGGLAAGMYFVQFRFGGTLRTHPLVVVGDGGGAVGVVSSVVAQPSASPATLAVAAQAEYRFEVSAEGFDPYLSLPVDVALPDRRQLTIEVFEPFVNSIGMAFARIPAGTFLMGDIQGVGYGDELPVHEVTLTKDFYIGKYEVTQAQWEAVMGNNPSWFSSCGGDCPVEWVSWEEAQAFVEALNALEGTTAYRLPTEAEWEYAARAGTTTSYAFGDESRVDDYAWTRDNSGRRTQPVGQKKPNLWGLYDIHGNVFEWVQDWYKSDYYLFSPPVDPPGPDVGAERVMRGGSWFYNAYDLRVANRGRAAPDYRTNHIGFRLVRSVD</sequence>
<dbReference type="HOGENOM" id="CLU_574748_0_0_10"/>
<evidence type="ECO:0000259" key="2">
    <source>
        <dbReference type="Pfam" id="PF03781"/>
    </source>
</evidence>
<dbReference type="InterPro" id="IPR042095">
    <property type="entry name" value="SUMF_sf"/>
</dbReference>
<proteinExistence type="predicted"/>
<gene>
    <name evidence="3" type="ordered locus">Rmar_1330</name>
</gene>
<dbReference type="PANTHER" id="PTHR23150:SF19">
    <property type="entry name" value="FORMYLGLYCINE-GENERATING ENZYME"/>
    <property type="match status" value="1"/>
</dbReference>
<dbReference type="InterPro" id="IPR016187">
    <property type="entry name" value="CTDL_fold"/>
</dbReference>
<dbReference type="NCBIfam" id="TIGR04183">
    <property type="entry name" value="Por_Secre_tail"/>
    <property type="match status" value="1"/>
</dbReference>
<dbReference type="AlphaFoldDB" id="D0MIB2"/>
<keyword evidence="1" id="KW-0732">Signal</keyword>
<feature type="signal peptide" evidence="1">
    <location>
        <begin position="1"/>
        <end position="32"/>
    </location>
</feature>
<dbReference type="PANTHER" id="PTHR23150">
    <property type="entry name" value="SULFATASE MODIFYING FACTOR 1, 2"/>
    <property type="match status" value="1"/>
</dbReference>
<feature type="domain" description="Sulfatase-modifying factor enzyme-like" evidence="2">
    <location>
        <begin position="256"/>
        <end position="472"/>
    </location>
</feature>
<reference evidence="3 4" key="1">
    <citation type="journal article" date="2009" name="Stand. Genomic Sci.">
        <title>Complete genome sequence of Rhodothermus marinus type strain (R-10).</title>
        <authorList>
            <person name="Nolan M."/>
            <person name="Tindall B.J."/>
            <person name="Pomrenke H."/>
            <person name="Lapidus A."/>
            <person name="Copeland A."/>
            <person name="Glavina Del Rio T."/>
            <person name="Lucas S."/>
            <person name="Chen F."/>
            <person name="Tice H."/>
            <person name="Cheng J.F."/>
            <person name="Saunders E."/>
            <person name="Han C."/>
            <person name="Bruce D."/>
            <person name="Goodwin L."/>
            <person name="Chain P."/>
            <person name="Pitluck S."/>
            <person name="Ovchinikova G."/>
            <person name="Pati A."/>
            <person name="Ivanova N."/>
            <person name="Mavromatis K."/>
            <person name="Chen A."/>
            <person name="Palaniappan K."/>
            <person name="Land M."/>
            <person name="Hauser L."/>
            <person name="Chang Y.J."/>
            <person name="Jeffries C.D."/>
            <person name="Brettin T."/>
            <person name="Goker M."/>
            <person name="Bristow J."/>
            <person name="Eisen J.A."/>
            <person name="Markowitz V."/>
            <person name="Hugenholtz P."/>
            <person name="Kyrpides N.C."/>
            <person name="Klenk H.P."/>
            <person name="Detter J.C."/>
        </authorList>
    </citation>
    <scope>NUCLEOTIDE SEQUENCE [LARGE SCALE GENOMIC DNA]</scope>
    <source>
        <strain evidence="4">ATCC 43812 / DSM 4252 / R-10</strain>
    </source>
</reference>
<dbReference type="eggNOG" id="COG1262">
    <property type="taxonomic scope" value="Bacteria"/>
</dbReference>
<evidence type="ECO:0000256" key="1">
    <source>
        <dbReference type="SAM" id="SignalP"/>
    </source>
</evidence>
<feature type="chain" id="PRO_5003011159" description="Sulfatase-modifying factor enzyme-like domain-containing protein" evidence="1">
    <location>
        <begin position="33"/>
        <end position="475"/>
    </location>
</feature>
<dbReference type="Gene3D" id="3.90.1580.10">
    <property type="entry name" value="paralog of FGE (formylglycine-generating enzyme)"/>
    <property type="match status" value="1"/>
</dbReference>
<keyword evidence="4" id="KW-1185">Reference proteome</keyword>
<dbReference type="InterPro" id="IPR005532">
    <property type="entry name" value="SUMF_dom"/>
</dbReference>
<dbReference type="STRING" id="518766.Rmar_1330"/>
<protein>
    <recommendedName>
        <fullName evidence="2">Sulfatase-modifying factor enzyme-like domain-containing protein</fullName>
    </recommendedName>
</protein>
<dbReference type="RefSeq" id="WP_012843832.1">
    <property type="nucleotide sequence ID" value="NC_013501.1"/>
</dbReference>
<evidence type="ECO:0000313" key="4">
    <source>
        <dbReference type="Proteomes" id="UP000002221"/>
    </source>
</evidence>
<dbReference type="SUPFAM" id="SSF56436">
    <property type="entry name" value="C-type lectin-like"/>
    <property type="match status" value="1"/>
</dbReference>
<dbReference type="Pfam" id="PF03781">
    <property type="entry name" value="FGE-sulfatase"/>
    <property type="match status" value="1"/>
</dbReference>
<evidence type="ECO:0000313" key="3">
    <source>
        <dbReference type="EMBL" id="ACY48220.1"/>
    </source>
</evidence>
<dbReference type="InterPro" id="IPR026444">
    <property type="entry name" value="Secre_tail"/>
</dbReference>
<dbReference type="GO" id="GO:0120147">
    <property type="term" value="F:formylglycine-generating oxidase activity"/>
    <property type="evidence" value="ECO:0007669"/>
    <property type="project" value="TreeGrafter"/>
</dbReference>